<evidence type="ECO:0000313" key="2">
    <source>
        <dbReference type="Proteomes" id="UP001189429"/>
    </source>
</evidence>
<accession>A0ABN9RG66</accession>
<gene>
    <name evidence="1" type="ORF">PCOR1329_LOCUS19730</name>
</gene>
<reference evidence="1" key="1">
    <citation type="submission" date="2023-10" db="EMBL/GenBank/DDBJ databases">
        <authorList>
            <person name="Chen Y."/>
            <person name="Shah S."/>
            <person name="Dougan E. K."/>
            <person name="Thang M."/>
            <person name="Chan C."/>
        </authorList>
    </citation>
    <scope>NUCLEOTIDE SEQUENCE [LARGE SCALE GENOMIC DNA]</scope>
</reference>
<protein>
    <submittedName>
        <fullName evidence="1">Uncharacterized protein</fullName>
    </submittedName>
</protein>
<proteinExistence type="predicted"/>
<organism evidence="1 2">
    <name type="scientific">Prorocentrum cordatum</name>
    <dbReference type="NCBI Taxonomy" id="2364126"/>
    <lineage>
        <taxon>Eukaryota</taxon>
        <taxon>Sar</taxon>
        <taxon>Alveolata</taxon>
        <taxon>Dinophyceae</taxon>
        <taxon>Prorocentrales</taxon>
        <taxon>Prorocentraceae</taxon>
        <taxon>Prorocentrum</taxon>
    </lineage>
</organism>
<feature type="non-terminal residue" evidence="1">
    <location>
        <position position="71"/>
    </location>
</feature>
<feature type="non-terminal residue" evidence="1">
    <location>
        <position position="1"/>
    </location>
</feature>
<dbReference type="Proteomes" id="UP001189429">
    <property type="component" value="Unassembled WGS sequence"/>
</dbReference>
<name>A0ABN9RG66_9DINO</name>
<sequence>GEEREKQVCFHFSKGFGACRLAAPDSRGFEGVGLAAARFRHDAAGAVREAGAWLDGLRVVLASRDADGFRG</sequence>
<evidence type="ECO:0000313" key="1">
    <source>
        <dbReference type="EMBL" id="CAK0817001.1"/>
    </source>
</evidence>
<comment type="caution">
    <text evidence="1">The sequence shown here is derived from an EMBL/GenBank/DDBJ whole genome shotgun (WGS) entry which is preliminary data.</text>
</comment>
<keyword evidence="2" id="KW-1185">Reference proteome</keyword>
<dbReference type="EMBL" id="CAUYUJ010006331">
    <property type="protein sequence ID" value="CAK0817001.1"/>
    <property type="molecule type" value="Genomic_DNA"/>
</dbReference>